<dbReference type="InterPro" id="IPR013751">
    <property type="entry name" value="ACP_syn_III_N"/>
</dbReference>
<keyword evidence="8" id="KW-0511">Multifunctional enzyme</keyword>
<dbReference type="Proteomes" id="UP000182975">
    <property type="component" value="Unassembled WGS sequence"/>
</dbReference>
<dbReference type="Pfam" id="PF08545">
    <property type="entry name" value="ACP_syn_III"/>
    <property type="match status" value="1"/>
</dbReference>
<comment type="similarity">
    <text evidence="2">Belongs to the thiolase-like superfamily. FabH family.</text>
</comment>
<keyword evidence="7" id="KW-0275">Fatty acid biosynthesis</keyword>
<protein>
    <submittedName>
        <fullName evidence="11">3-oxoacyl-[acyl-carrier-protein] synthase III</fullName>
    </submittedName>
</protein>
<dbReference type="Gene3D" id="3.40.47.10">
    <property type="match status" value="1"/>
</dbReference>
<gene>
    <name evidence="11" type="ORF">SAMN02910314_01380</name>
</gene>
<dbReference type="SUPFAM" id="SSF53901">
    <property type="entry name" value="Thiolase-like"/>
    <property type="match status" value="1"/>
</dbReference>
<keyword evidence="6" id="KW-0443">Lipid metabolism</keyword>
<dbReference type="RefSeq" id="WP_240480609.1">
    <property type="nucleotide sequence ID" value="NZ_CP011402.1"/>
</dbReference>
<evidence type="ECO:0000256" key="3">
    <source>
        <dbReference type="ARBA" id="ARBA00022516"/>
    </source>
</evidence>
<evidence type="ECO:0000256" key="4">
    <source>
        <dbReference type="ARBA" id="ARBA00022679"/>
    </source>
</evidence>
<feature type="domain" description="Beta-ketoacyl-[acyl-carrier-protein] synthase III N-terminal" evidence="10">
    <location>
        <begin position="133"/>
        <end position="216"/>
    </location>
</feature>
<evidence type="ECO:0000313" key="12">
    <source>
        <dbReference type="Proteomes" id="UP000182975"/>
    </source>
</evidence>
<dbReference type="Pfam" id="PF08541">
    <property type="entry name" value="ACP_syn_III_C"/>
    <property type="match status" value="1"/>
</dbReference>
<evidence type="ECO:0000256" key="1">
    <source>
        <dbReference type="ARBA" id="ARBA00005189"/>
    </source>
</evidence>
<evidence type="ECO:0000256" key="7">
    <source>
        <dbReference type="ARBA" id="ARBA00023160"/>
    </source>
</evidence>
<comment type="pathway">
    <text evidence="1">Lipid metabolism.</text>
</comment>
<organism evidence="11 12">
    <name type="scientific">Denitrobacterium detoxificans</name>
    <dbReference type="NCBI Taxonomy" id="79604"/>
    <lineage>
        <taxon>Bacteria</taxon>
        <taxon>Bacillati</taxon>
        <taxon>Actinomycetota</taxon>
        <taxon>Coriobacteriia</taxon>
        <taxon>Eggerthellales</taxon>
        <taxon>Eggerthellaceae</taxon>
        <taxon>Denitrobacterium</taxon>
    </lineage>
</organism>
<keyword evidence="4" id="KW-0808">Transferase</keyword>
<accession>A0A1H8T1P7</accession>
<dbReference type="CDD" id="cd00830">
    <property type="entry name" value="KAS_III"/>
    <property type="match status" value="1"/>
</dbReference>
<dbReference type="NCBIfam" id="NF006829">
    <property type="entry name" value="PRK09352.1"/>
    <property type="match status" value="1"/>
</dbReference>
<dbReference type="EMBL" id="FOEC01000008">
    <property type="protein sequence ID" value="SEO84686.1"/>
    <property type="molecule type" value="Genomic_DNA"/>
</dbReference>
<dbReference type="InterPro" id="IPR013747">
    <property type="entry name" value="ACP_syn_III_C"/>
</dbReference>
<dbReference type="GO" id="GO:0006633">
    <property type="term" value="P:fatty acid biosynthetic process"/>
    <property type="evidence" value="ECO:0007669"/>
    <property type="project" value="UniProtKB-KW"/>
</dbReference>
<dbReference type="STRING" id="79604.AAY81_02055"/>
<evidence type="ECO:0000256" key="2">
    <source>
        <dbReference type="ARBA" id="ARBA00008642"/>
    </source>
</evidence>
<evidence type="ECO:0000256" key="8">
    <source>
        <dbReference type="ARBA" id="ARBA00023268"/>
    </source>
</evidence>
<evidence type="ECO:0000259" key="10">
    <source>
        <dbReference type="Pfam" id="PF08545"/>
    </source>
</evidence>
<sequence length="374" mass="39573">MLHNTTMRERCVKEAYVGCTVIGCGKALPKLSVSNDDLAKIVDTSDEWIVKRTGIHERRIAISESSTDLASAACSAALGAEGGSIEASSWNLGQVDPESIDLLICMTITPDATIPCQASLIKMRLGLSNAVAFDLNAACSGCVYGITVAENMMRASQSAPGACNPIRRALVVGVERLSRIVDWTDRATCVLFGDGAGAVLLEWNESRKGIISSFLKNTDDVELTLSRANMFNRALFPFDEAGVAAQSNDAAYDCAIPVTEYIGMAGRTVFKFATAAMREAIDAVLERGDMTVDQVARIVPHQANERIIAHVAKKMEAPLDLFQVSIGSSANTSAASALMALCDAYCQGRIAQGDNVVMAGFGGGLTSGAVLFEA</sequence>
<reference evidence="12" key="1">
    <citation type="submission" date="2016-10" db="EMBL/GenBank/DDBJ databases">
        <authorList>
            <person name="Varghese N."/>
        </authorList>
    </citation>
    <scope>NUCLEOTIDE SEQUENCE [LARGE SCALE GENOMIC DNA]</scope>
    <source>
        <strain evidence="12">DSM 21843</strain>
    </source>
</reference>
<evidence type="ECO:0000259" key="9">
    <source>
        <dbReference type="Pfam" id="PF08541"/>
    </source>
</evidence>
<evidence type="ECO:0000313" key="11">
    <source>
        <dbReference type="EMBL" id="SEO84686.1"/>
    </source>
</evidence>
<keyword evidence="12" id="KW-1185">Reference proteome</keyword>
<dbReference type="InterPro" id="IPR016039">
    <property type="entry name" value="Thiolase-like"/>
</dbReference>
<name>A0A1H8T1P7_9ACTN</name>
<evidence type="ECO:0000256" key="5">
    <source>
        <dbReference type="ARBA" id="ARBA00022832"/>
    </source>
</evidence>
<evidence type="ECO:0000256" key="6">
    <source>
        <dbReference type="ARBA" id="ARBA00023098"/>
    </source>
</evidence>
<dbReference type="PANTHER" id="PTHR43091">
    <property type="entry name" value="3-OXOACYL-[ACYL-CARRIER-PROTEIN] SYNTHASE"/>
    <property type="match status" value="1"/>
</dbReference>
<feature type="domain" description="Beta-ketoacyl-[acyl-carrier-protein] synthase III C-terminal" evidence="9">
    <location>
        <begin position="285"/>
        <end position="373"/>
    </location>
</feature>
<dbReference type="PANTHER" id="PTHR43091:SF1">
    <property type="entry name" value="BETA-KETOACYL-[ACYL-CARRIER-PROTEIN] SYNTHASE III, CHLOROPLASTIC"/>
    <property type="match status" value="1"/>
</dbReference>
<keyword evidence="5" id="KW-0276">Fatty acid metabolism</keyword>
<proteinExistence type="inferred from homology"/>
<dbReference type="GO" id="GO:0004315">
    <property type="term" value="F:3-oxoacyl-[acyl-carrier-protein] synthase activity"/>
    <property type="evidence" value="ECO:0007669"/>
    <property type="project" value="InterPro"/>
</dbReference>
<dbReference type="AlphaFoldDB" id="A0A1H8T1P7"/>
<keyword evidence="3" id="KW-0444">Lipid biosynthesis</keyword>